<evidence type="ECO:0000313" key="13">
    <source>
        <dbReference type="EMBL" id="KAH6592822.1"/>
    </source>
</evidence>
<dbReference type="Gene3D" id="3.40.50.2000">
    <property type="entry name" value="Glycogen Phosphorylase B"/>
    <property type="match status" value="1"/>
</dbReference>
<evidence type="ECO:0000256" key="1">
    <source>
        <dbReference type="ARBA" id="ARBA00004389"/>
    </source>
</evidence>
<dbReference type="PANTHER" id="PTHR13036:SF0">
    <property type="entry name" value="CHITOBIOSYLDIPHOSPHODOLICHOL BETA-MANNOSYLTRANSFERASE"/>
    <property type="match status" value="1"/>
</dbReference>
<keyword evidence="10 12" id="KW-0472">Membrane</keyword>
<evidence type="ECO:0000256" key="11">
    <source>
        <dbReference type="ARBA" id="ARBA00024899"/>
    </source>
</evidence>
<feature type="transmembrane region" description="Helical" evidence="12">
    <location>
        <begin position="132"/>
        <end position="153"/>
    </location>
</feature>
<evidence type="ECO:0000313" key="14">
    <source>
        <dbReference type="Proteomes" id="UP001648503"/>
    </source>
</evidence>
<feature type="transmembrane region" description="Helical" evidence="12">
    <location>
        <begin position="96"/>
        <end position="120"/>
    </location>
</feature>
<evidence type="ECO:0000256" key="8">
    <source>
        <dbReference type="ARBA" id="ARBA00022824"/>
    </source>
</evidence>
<evidence type="ECO:0000256" key="4">
    <source>
        <dbReference type="ARBA" id="ARBA00015841"/>
    </source>
</evidence>
<keyword evidence="14" id="KW-1185">Reference proteome</keyword>
<comment type="caution">
    <text evidence="13">The sequence shown here is derived from an EMBL/GenBank/DDBJ whole genome shotgun (WGS) entry which is preliminary data.</text>
</comment>
<dbReference type="EC" id="2.4.1.142" evidence="3"/>
<accession>A0ABQ8F8Y2</accession>
<evidence type="ECO:0000256" key="9">
    <source>
        <dbReference type="ARBA" id="ARBA00022989"/>
    </source>
</evidence>
<keyword evidence="5" id="KW-0328">Glycosyltransferase</keyword>
<keyword evidence="6" id="KW-0808">Transferase</keyword>
<name>A0ABQ8F8Y2_9FUNG</name>
<comment type="pathway">
    <text evidence="2">Protein modification; protein glycosylation.</text>
</comment>
<keyword evidence="7 12" id="KW-0812">Transmembrane</keyword>
<dbReference type="InterPro" id="IPR026051">
    <property type="entry name" value="ALG1-like"/>
</dbReference>
<feature type="transmembrane region" description="Helical" evidence="12">
    <location>
        <begin position="6"/>
        <end position="23"/>
    </location>
</feature>
<dbReference type="Proteomes" id="UP001648503">
    <property type="component" value="Unassembled WGS sequence"/>
</dbReference>
<reference evidence="13 14" key="1">
    <citation type="submission" date="2021-02" db="EMBL/GenBank/DDBJ databases">
        <title>Variation within the Batrachochytrium salamandrivorans European outbreak.</title>
        <authorList>
            <person name="Kelly M."/>
            <person name="Pasmans F."/>
            <person name="Shea T.P."/>
            <person name="Munoz J.F."/>
            <person name="Carranza S."/>
            <person name="Cuomo C.A."/>
            <person name="Martel A."/>
        </authorList>
    </citation>
    <scope>NUCLEOTIDE SEQUENCE [LARGE SCALE GENOMIC DNA]</scope>
    <source>
        <strain evidence="13 14">AMFP18/2</strain>
    </source>
</reference>
<sequence length="467" mass="53078">MFQELLVVVISIPIVALAALWMSPLEKRRVVVLVLGDLGHSPRMQNHALSLAQSGFTVDFIGYNESPLRSELMQHSAINVRFLPTPQRIRTDYKMVFIFMGIWRSVSQMISLLWILLWTVPKPEYILVQNPPAIPTLVATKFITFILGVRLIVDWHNFGFSLMSEKFSKNKILFNILKRYEQWGGSSAYLHLCVTEAMAQELKNGWKLCGDVVVVYDRPASHFQVITTQERHNLFSKLDFTDQAVCYFDSTSTATETLITEQTLDSNIVLKPDRPAILVSSTSWTPDEDFGILLSALELYDKEAKHRSEKLNSASPLSKLVMIITGKGPMRLEFERAVSNLNMAYVSIKFAWLTPQDYPTLVASADLGISLHTSSSGMDLPMKIVDMFGCGVPVCTYYYPTVEELVQDKRNGVYFRDSAELSQRLIEIIGNFPNPNQTRAALVTGVKEYRSKSWDMYWREVVLPHIE</sequence>
<dbReference type="PANTHER" id="PTHR13036">
    <property type="entry name" value="BETA1,4 MANNOSYLTRANSFERASE"/>
    <property type="match status" value="1"/>
</dbReference>
<evidence type="ECO:0000256" key="5">
    <source>
        <dbReference type="ARBA" id="ARBA00022676"/>
    </source>
</evidence>
<gene>
    <name evidence="13" type="ORF">BASA50_007873</name>
</gene>
<evidence type="ECO:0000256" key="2">
    <source>
        <dbReference type="ARBA" id="ARBA00004922"/>
    </source>
</evidence>
<evidence type="ECO:0000256" key="7">
    <source>
        <dbReference type="ARBA" id="ARBA00022692"/>
    </source>
</evidence>
<comment type="function">
    <text evidence="11">Participates in the formation of the lipid-linked precursor oligosaccharide for N-glycosylation. Involved in assembling the dolichol-pyrophosphate-GlcNAc(2)-Man(5) intermediate on the cytoplasmic surface of the ER.</text>
</comment>
<dbReference type="SUPFAM" id="SSF53756">
    <property type="entry name" value="UDP-Glycosyltransferase/glycogen phosphorylase"/>
    <property type="match status" value="1"/>
</dbReference>
<proteinExistence type="predicted"/>
<organism evidence="13 14">
    <name type="scientific">Batrachochytrium salamandrivorans</name>
    <dbReference type="NCBI Taxonomy" id="1357716"/>
    <lineage>
        <taxon>Eukaryota</taxon>
        <taxon>Fungi</taxon>
        <taxon>Fungi incertae sedis</taxon>
        <taxon>Chytridiomycota</taxon>
        <taxon>Chytridiomycota incertae sedis</taxon>
        <taxon>Chytridiomycetes</taxon>
        <taxon>Rhizophydiales</taxon>
        <taxon>Rhizophydiales incertae sedis</taxon>
        <taxon>Batrachochytrium</taxon>
    </lineage>
</organism>
<protein>
    <recommendedName>
        <fullName evidence="4">Chitobiosyldiphosphodolichol beta-mannosyltransferase</fullName>
        <ecNumber evidence="3">2.4.1.142</ecNumber>
    </recommendedName>
</protein>
<keyword evidence="9 12" id="KW-1133">Transmembrane helix</keyword>
<evidence type="ECO:0000256" key="10">
    <source>
        <dbReference type="ARBA" id="ARBA00023136"/>
    </source>
</evidence>
<comment type="subcellular location">
    <subcellularLocation>
        <location evidence="1">Endoplasmic reticulum membrane</location>
        <topology evidence="1">Single-pass membrane protein</topology>
    </subcellularLocation>
</comment>
<evidence type="ECO:0000256" key="12">
    <source>
        <dbReference type="SAM" id="Phobius"/>
    </source>
</evidence>
<evidence type="ECO:0000256" key="6">
    <source>
        <dbReference type="ARBA" id="ARBA00022679"/>
    </source>
</evidence>
<dbReference type="EMBL" id="JAFCIX010000371">
    <property type="protein sequence ID" value="KAH6592822.1"/>
    <property type="molecule type" value="Genomic_DNA"/>
</dbReference>
<keyword evidence="8" id="KW-0256">Endoplasmic reticulum</keyword>
<dbReference type="Pfam" id="PF13692">
    <property type="entry name" value="Glyco_trans_1_4"/>
    <property type="match status" value="1"/>
</dbReference>
<evidence type="ECO:0000256" key="3">
    <source>
        <dbReference type="ARBA" id="ARBA00012611"/>
    </source>
</evidence>